<dbReference type="GeneID" id="31365922"/>
<evidence type="ECO:0000313" key="7">
    <source>
        <dbReference type="Proteomes" id="UP000001396"/>
    </source>
</evidence>
<keyword evidence="7" id="KW-1185">Reference proteome</keyword>
<evidence type="ECO:0000256" key="4">
    <source>
        <dbReference type="ARBA" id="ARBA00023136"/>
    </source>
</evidence>
<dbReference type="GO" id="GO:0016020">
    <property type="term" value="C:membrane"/>
    <property type="evidence" value="ECO:0007669"/>
    <property type="project" value="UniProtKB-SubCell"/>
</dbReference>
<evidence type="ECO:0000313" key="6">
    <source>
        <dbReference type="EMBL" id="EFA75881.1"/>
    </source>
</evidence>
<dbReference type="InterPro" id="IPR006696">
    <property type="entry name" value="DUF423"/>
</dbReference>
<dbReference type="Proteomes" id="UP000001396">
    <property type="component" value="Unassembled WGS sequence"/>
</dbReference>
<comment type="caution">
    <text evidence="6">The sequence shown here is derived from an EMBL/GenBank/DDBJ whole genome shotgun (WGS) entry which is preliminary data.</text>
</comment>
<dbReference type="PANTHER" id="PTHR43461:SF1">
    <property type="entry name" value="TRANSMEMBRANE PROTEIN 256"/>
    <property type="match status" value="1"/>
</dbReference>
<dbReference type="EMBL" id="ADBJ01000050">
    <property type="protein sequence ID" value="EFA75881.1"/>
    <property type="molecule type" value="Genomic_DNA"/>
</dbReference>
<dbReference type="OMA" id="VEYQFYH"/>
<protein>
    <submittedName>
        <fullName evidence="6">Uncharacterized protein</fullName>
    </submittedName>
</protein>
<feature type="transmembrane region" description="Helical" evidence="5">
    <location>
        <begin position="12"/>
        <end position="34"/>
    </location>
</feature>
<proteinExistence type="predicted"/>
<feature type="transmembrane region" description="Helical" evidence="5">
    <location>
        <begin position="100"/>
        <end position="119"/>
    </location>
</feature>
<dbReference type="Pfam" id="PF04241">
    <property type="entry name" value="DUF423"/>
    <property type="match status" value="1"/>
</dbReference>
<dbReference type="PANTHER" id="PTHR43461">
    <property type="entry name" value="TRANSMEMBRANE PROTEIN 256"/>
    <property type="match status" value="1"/>
</dbReference>
<evidence type="ECO:0000256" key="3">
    <source>
        <dbReference type="ARBA" id="ARBA00022989"/>
    </source>
</evidence>
<reference evidence="6 7" key="1">
    <citation type="journal article" date="2011" name="Genome Res.">
        <title>Phylogeny-wide analysis of social amoeba genomes highlights ancient origins for complex intercellular communication.</title>
        <authorList>
            <person name="Heidel A.J."/>
            <person name="Lawal H.M."/>
            <person name="Felder M."/>
            <person name="Schilde C."/>
            <person name="Helps N.R."/>
            <person name="Tunggal B."/>
            <person name="Rivero F."/>
            <person name="John U."/>
            <person name="Schleicher M."/>
            <person name="Eichinger L."/>
            <person name="Platzer M."/>
            <person name="Noegel A.A."/>
            <person name="Schaap P."/>
            <person name="Gloeckner G."/>
        </authorList>
    </citation>
    <scope>NUCLEOTIDE SEQUENCE [LARGE SCALE GENOMIC DNA]</scope>
    <source>
        <strain evidence="7">ATCC 26659 / Pp 5 / PN500</strain>
    </source>
</reference>
<evidence type="ECO:0000256" key="1">
    <source>
        <dbReference type="ARBA" id="ARBA00004141"/>
    </source>
</evidence>
<organism evidence="6 7">
    <name type="scientific">Heterostelium pallidum (strain ATCC 26659 / Pp 5 / PN500)</name>
    <name type="common">Cellular slime mold</name>
    <name type="synonym">Polysphondylium pallidum</name>
    <dbReference type="NCBI Taxonomy" id="670386"/>
    <lineage>
        <taxon>Eukaryota</taxon>
        <taxon>Amoebozoa</taxon>
        <taxon>Evosea</taxon>
        <taxon>Eumycetozoa</taxon>
        <taxon>Dictyostelia</taxon>
        <taxon>Acytosteliales</taxon>
        <taxon>Acytosteliaceae</taxon>
        <taxon>Heterostelium</taxon>
    </lineage>
</organism>
<sequence length="126" mass="13455">MNILASASQSIWWKIGGLSAASAVGLGAFGSHGLKKKVSDPVKLDYWKTASHYHLLHSIAIMMAPFSKNPNFAGVMFTSGVVLFSGSLYYMTVGQKKMGFVPPIGGVGLIAGWLALVLLDVELVER</sequence>
<keyword evidence="4 5" id="KW-0472">Membrane</keyword>
<gene>
    <name evidence="6" type="ORF">PPL_10453</name>
</gene>
<comment type="subcellular location">
    <subcellularLocation>
        <location evidence="1">Membrane</location>
        <topology evidence="1">Multi-pass membrane protein</topology>
    </subcellularLocation>
</comment>
<dbReference type="RefSeq" id="XP_020428015.1">
    <property type="nucleotide sequence ID" value="XM_020581228.1"/>
</dbReference>
<name>D3BR49_HETP5</name>
<dbReference type="STRING" id="670386.D3BR49"/>
<feature type="transmembrane region" description="Helical" evidence="5">
    <location>
        <begin position="72"/>
        <end position="93"/>
    </location>
</feature>
<dbReference type="FunCoup" id="D3BR49">
    <property type="interactions" value="33"/>
</dbReference>
<evidence type="ECO:0000256" key="5">
    <source>
        <dbReference type="SAM" id="Phobius"/>
    </source>
</evidence>
<dbReference type="AlphaFoldDB" id="D3BR49"/>
<keyword evidence="2 5" id="KW-0812">Transmembrane</keyword>
<evidence type="ECO:0000256" key="2">
    <source>
        <dbReference type="ARBA" id="ARBA00022692"/>
    </source>
</evidence>
<dbReference type="InParanoid" id="D3BR49"/>
<keyword evidence="3 5" id="KW-1133">Transmembrane helix</keyword>
<accession>D3BR49</accession>